<protein>
    <recommendedName>
        <fullName evidence="2">Solute-binding protein family 3/N-terminal domain-containing protein</fullName>
    </recommendedName>
</protein>
<dbReference type="Gene3D" id="3.40.190.10">
    <property type="entry name" value="Periplasmic binding protein-like II"/>
    <property type="match status" value="2"/>
</dbReference>
<comment type="caution">
    <text evidence="3">The sequence shown here is derived from an EMBL/GenBank/DDBJ whole genome shotgun (WGS) entry which is preliminary data.</text>
</comment>
<accession>A0A916U890</accession>
<evidence type="ECO:0000313" key="4">
    <source>
        <dbReference type="Proteomes" id="UP000637423"/>
    </source>
</evidence>
<sequence>MKTHSQGCLNYLLIFHLALVSPVIAWAAPISQIPLLMSEELDERNGMIPLAPEIAELLQYVETAARIKFDIRRYPWKRAVTNAENGEGLIFGISKTPERLRHFTFSAPVISDAAWLVTNCVAKFPFSSLHDLQGKTIGIVRGTSYGNEFDRQSNVLFRVEDDTNSNSARLQKLSLKRTDAIIIYNNSLRREELEAVINQQYRASKEGSTHSIGNATMFCVLPKPVSVLDVHFAIRPDRDKGIIRKLNAAIVRGRRNGDLARISSKHADKAQ</sequence>
<dbReference type="EMBL" id="BMED01000001">
    <property type="protein sequence ID" value="GGC62807.1"/>
    <property type="molecule type" value="Genomic_DNA"/>
</dbReference>
<keyword evidence="4" id="KW-1185">Reference proteome</keyword>
<name>A0A916U890_9BURK</name>
<dbReference type="Pfam" id="PF00497">
    <property type="entry name" value="SBP_bac_3"/>
    <property type="match status" value="1"/>
</dbReference>
<dbReference type="SUPFAM" id="SSF53850">
    <property type="entry name" value="Periplasmic binding protein-like II"/>
    <property type="match status" value="1"/>
</dbReference>
<gene>
    <name evidence="3" type="ORF">GCM10011396_07230</name>
</gene>
<reference evidence="3" key="1">
    <citation type="journal article" date="2014" name="Int. J. Syst. Evol. Microbiol.">
        <title>Complete genome sequence of Corynebacterium casei LMG S-19264T (=DSM 44701T), isolated from a smear-ripened cheese.</title>
        <authorList>
            <consortium name="US DOE Joint Genome Institute (JGI-PGF)"/>
            <person name="Walter F."/>
            <person name="Albersmeier A."/>
            <person name="Kalinowski J."/>
            <person name="Ruckert C."/>
        </authorList>
    </citation>
    <scope>NUCLEOTIDE SEQUENCE</scope>
    <source>
        <strain evidence="3">CGMCC 1.10998</strain>
    </source>
</reference>
<reference evidence="3" key="2">
    <citation type="submission" date="2020-09" db="EMBL/GenBank/DDBJ databases">
        <authorList>
            <person name="Sun Q."/>
            <person name="Zhou Y."/>
        </authorList>
    </citation>
    <scope>NUCLEOTIDE SEQUENCE</scope>
    <source>
        <strain evidence="3">CGMCC 1.10998</strain>
    </source>
</reference>
<evidence type="ECO:0000259" key="2">
    <source>
        <dbReference type="Pfam" id="PF00497"/>
    </source>
</evidence>
<evidence type="ECO:0000313" key="3">
    <source>
        <dbReference type="EMBL" id="GGC62807.1"/>
    </source>
</evidence>
<keyword evidence="1" id="KW-0732">Signal</keyword>
<evidence type="ECO:0000256" key="1">
    <source>
        <dbReference type="ARBA" id="ARBA00022729"/>
    </source>
</evidence>
<organism evidence="3 4">
    <name type="scientific">Undibacterium terreum</name>
    <dbReference type="NCBI Taxonomy" id="1224302"/>
    <lineage>
        <taxon>Bacteria</taxon>
        <taxon>Pseudomonadati</taxon>
        <taxon>Pseudomonadota</taxon>
        <taxon>Betaproteobacteria</taxon>
        <taxon>Burkholderiales</taxon>
        <taxon>Oxalobacteraceae</taxon>
        <taxon>Undibacterium</taxon>
    </lineage>
</organism>
<feature type="domain" description="Solute-binding protein family 3/N-terminal" evidence="2">
    <location>
        <begin position="56"/>
        <end position="266"/>
    </location>
</feature>
<dbReference type="InterPro" id="IPR001638">
    <property type="entry name" value="Solute-binding_3/MltF_N"/>
</dbReference>
<dbReference type="RefSeq" id="WP_188564593.1">
    <property type="nucleotide sequence ID" value="NZ_BMED01000001.1"/>
</dbReference>
<dbReference type="Proteomes" id="UP000637423">
    <property type="component" value="Unassembled WGS sequence"/>
</dbReference>
<dbReference type="AlphaFoldDB" id="A0A916U890"/>
<dbReference type="PANTHER" id="PTHR35936:SF25">
    <property type="entry name" value="ABC TRANSPORTER SUBSTRATE-BINDING PROTEIN"/>
    <property type="match status" value="1"/>
</dbReference>
<proteinExistence type="predicted"/>
<dbReference type="PANTHER" id="PTHR35936">
    <property type="entry name" value="MEMBRANE-BOUND LYTIC MUREIN TRANSGLYCOSYLASE F"/>
    <property type="match status" value="1"/>
</dbReference>